<accession>A0ABT7VU93</accession>
<protein>
    <submittedName>
        <fullName evidence="4">Pilin</fullName>
    </submittedName>
</protein>
<keyword evidence="5" id="KW-1185">Reference proteome</keyword>
<organism evidence="4 5">
    <name type="scientific">Candidatus Marithioploca araucensis</name>
    <dbReference type="NCBI Taxonomy" id="70273"/>
    <lineage>
        <taxon>Bacteria</taxon>
        <taxon>Pseudomonadati</taxon>
        <taxon>Pseudomonadota</taxon>
        <taxon>Gammaproteobacteria</taxon>
        <taxon>Thiotrichales</taxon>
        <taxon>Thiotrichaceae</taxon>
        <taxon>Candidatus Marithioploca</taxon>
    </lineage>
</organism>
<dbReference type="NCBIfam" id="TIGR02532">
    <property type="entry name" value="IV_pilin_GFxxxE"/>
    <property type="match status" value="1"/>
</dbReference>
<dbReference type="InterPro" id="IPR001082">
    <property type="entry name" value="Pilin"/>
</dbReference>
<dbReference type="PANTHER" id="PTHR30093:SF34">
    <property type="entry name" value="PREPILIN PEPTIDASE-DEPENDENT PROTEIN D"/>
    <property type="match status" value="1"/>
</dbReference>
<evidence type="ECO:0000256" key="2">
    <source>
        <dbReference type="ARBA" id="ARBA00022481"/>
    </source>
</evidence>
<feature type="transmembrane region" description="Helical" evidence="3">
    <location>
        <begin position="7"/>
        <end position="31"/>
    </location>
</feature>
<gene>
    <name evidence="4" type="ORF">QUF54_07170</name>
</gene>
<comment type="similarity">
    <text evidence="1">Belongs to the N-Me-Phe pilin family.</text>
</comment>
<reference evidence="4" key="1">
    <citation type="submission" date="2023-06" db="EMBL/GenBank/DDBJ databases">
        <title>Uncultivated large filamentous bacteria from sulfidic sediments reveal new species and different genomic features in energy metabolism and defense.</title>
        <authorList>
            <person name="Fonseca A."/>
        </authorList>
    </citation>
    <scope>NUCLEOTIDE SEQUENCE</scope>
    <source>
        <strain evidence="4">HSG4</strain>
    </source>
</reference>
<sequence>MRKKQRGFTIIELIIVIGIIGVITSFALPIYTNYTTRAKVAEALTLLGGLKNPMVKYYNTWNKWPSVDDVGGKTTGRYTRVIVSGKINSDFFYVEATMKSGVMKDKQLRMTYVPSTTVWECTVKNLDHPIEDKFLPAYCQTN</sequence>
<dbReference type="SUPFAM" id="SSF54523">
    <property type="entry name" value="Pili subunits"/>
    <property type="match status" value="1"/>
</dbReference>
<evidence type="ECO:0000256" key="3">
    <source>
        <dbReference type="SAM" id="Phobius"/>
    </source>
</evidence>
<evidence type="ECO:0000313" key="5">
    <source>
        <dbReference type="Proteomes" id="UP001171945"/>
    </source>
</evidence>
<name>A0ABT7VU93_9GAMM</name>
<evidence type="ECO:0000313" key="4">
    <source>
        <dbReference type="EMBL" id="MDM8563117.1"/>
    </source>
</evidence>
<keyword evidence="3" id="KW-1133">Transmembrane helix</keyword>
<dbReference type="Proteomes" id="UP001171945">
    <property type="component" value="Unassembled WGS sequence"/>
</dbReference>
<keyword evidence="2" id="KW-0488">Methylation</keyword>
<dbReference type="InterPro" id="IPR012902">
    <property type="entry name" value="N_methyl_site"/>
</dbReference>
<dbReference type="EMBL" id="JAUCGM010000458">
    <property type="protein sequence ID" value="MDM8563117.1"/>
    <property type="molecule type" value="Genomic_DNA"/>
</dbReference>
<keyword evidence="3" id="KW-0472">Membrane</keyword>
<dbReference type="Pfam" id="PF07963">
    <property type="entry name" value="N_methyl"/>
    <property type="match status" value="1"/>
</dbReference>
<comment type="caution">
    <text evidence="4">The sequence shown here is derived from an EMBL/GenBank/DDBJ whole genome shotgun (WGS) entry which is preliminary data.</text>
</comment>
<keyword evidence="3" id="KW-0812">Transmembrane</keyword>
<dbReference type="Pfam" id="PF00114">
    <property type="entry name" value="Pilin"/>
    <property type="match status" value="1"/>
</dbReference>
<dbReference type="Gene3D" id="3.30.700.10">
    <property type="entry name" value="Glycoprotein, Type 4 Pilin"/>
    <property type="match status" value="1"/>
</dbReference>
<proteinExistence type="inferred from homology"/>
<dbReference type="InterPro" id="IPR045584">
    <property type="entry name" value="Pilin-like"/>
</dbReference>
<evidence type="ECO:0000256" key="1">
    <source>
        <dbReference type="ARBA" id="ARBA00005233"/>
    </source>
</evidence>
<dbReference type="PANTHER" id="PTHR30093">
    <property type="entry name" value="GENERAL SECRETION PATHWAY PROTEIN G"/>
    <property type="match status" value="1"/>
</dbReference>